<feature type="domain" description="Response regulatory" evidence="9">
    <location>
        <begin position="154"/>
        <end position="271"/>
    </location>
</feature>
<evidence type="ECO:0000256" key="6">
    <source>
        <dbReference type="PROSITE-ProRule" id="PRU00169"/>
    </source>
</evidence>
<evidence type="ECO:0000256" key="4">
    <source>
        <dbReference type="ARBA" id="ARBA00023012"/>
    </source>
</evidence>
<dbReference type="CDD" id="cd16922">
    <property type="entry name" value="HATPase_EvgS-ArcB-TorS-like"/>
    <property type="match status" value="1"/>
</dbReference>
<accession>A0A327JQW0</accession>
<feature type="region of interest" description="Disordered" evidence="7">
    <location>
        <begin position="285"/>
        <end position="323"/>
    </location>
</feature>
<evidence type="ECO:0000313" key="11">
    <source>
        <dbReference type="EMBL" id="RAI28441.1"/>
    </source>
</evidence>
<evidence type="ECO:0000259" key="9">
    <source>
        <dbReference type="PROSITE" id="PS50110"/>
    </source>
</evidence>
<feature type="domain" description="HPt" evidence="10">
    <location>
        <begin position="338"/>
        <end position="434"/>
    </location>
</feature>
<evidence type="ECO:0000313" key="12">
    <source>
        <dbReference type="Proteomes" id="UP000248863"/>
    </source>
</evidence>
<dbReference type="InterPro" id="IPR008207">
    <property type="entry name" value="Sig_transdc_His_kin_Hpt_dom"/>
</dbReference>
<dbReference type="Gene3D" id="1.20.120.160">
    <property type="entry name" value="HPT domain"/>
    <property type="match status" value="1"/>
</dbReference>
<dbReference type="GO" id="GO:0005524">
    <property type="term" value="F:ATP binding"/>
    <property type="evidence" value="ECO:0007669"/>
    <property type="project" value="UniProtKB-KW"/>
</dbReference>
<dbReference type="PANTHER" id="PTHR45339">
    <property type="entry name" value="HYBRID SIGNAL TRANSDUCTION HISTIDINE KINASE J"/>
    <property type="match status" value="1"/>
</dbReference>
<comment type="caution">
    <text evidence="11">The sequence shown here is derived from an EMBL/GenBank/DDBJ whole genome shotgun (WGS) entry which is preliminary data.</text>
</comment>
<dbReference type="InterPro" id="IPR011006">
    <property type="entry name" value="CheY-like_superfamily"/>
</dbReference>
<dbReference type="EC" id="2.7.13.3" evidence="2"/>
<dbReference type="InterPro" id="IPR005467">
    <property type="entry name" value="His_kinase_dom"/>
</dbReference>
<dbReference type="GO" id="GO:0005886">
    <property type="term" value="C:plasma membrane"/>
    <property type="evidence" value="ECO:0007669"/>
    <property type="project" value="UniProtKB-SubCell"/>
</dbReference>
<gene>
    <name evidence="11" type="ORF">CH338_29360</name>
</gene>
<keyword evidence="3 6" id="KW-0597">Phosphoprotein</keyword>
<dbReference type="PROSITE" id="PS50109">
    <property type="entry name" value="HIS_KIN"/>
    <property type="match status" value="1"/>
</dbReference>
<dbReference type="Pfam" id="PF00072">
    <property type="entry name" value="Response_reg"/>
    <property type="match status" value="1"/>
</dbReference>
<evidence type="ECO:0000256" key="5">
    <source>
        <dbReference type="PROSITE-ProRule" id="PRU00110"/>
    </source>
</evidence>
<dbReference type="PRINTS" id="PR00344">
    <property type="entry name" value="BCTRLSENSOR"/>
</dbReference>
<protein>
    <recommendedName>
        <fullName evidence="2">histidine kinase</fullName>
        <ecNumber evidence="2">2.7.13.3</ecNumber>
    </recommendedName>
</protein>
<dbReference type="FunFam" id="3.30.565.10:FF:000010">
    <property type="entry name" value="Sensor histidine kinase RcsC"/>
    <property type="match status" value="1"/>
</dbReference>
<proteinExistence type="predicted"/>
<feature type="compositionally biased region" description="Low complexity" evidence="7">
    <location>
        <begin position="298"/>
        <end position="309"/>
    </location>
</feature>
<feature type="domain" description="Histidine kinase" evidence="8">
    <location>
        <begin position="1"/>
        <end position="124"/>
    </location>
</feature>
<dbReference type="CDD" id="cd17546">
    <property type="entry name" value="REC_hyHK_CKI1_RcsC-like"/>
    <property type="match status" value="1"/>
</dbReference>
<organism evidence="11 12">
    <name type="scientific">Rhodoplanes elegans</name>
    <dbReference type="NCBI Taxonomy" id="29408"/>
    <lineage>
        <taxon>Bacteria</taxon>
        <taxon>Pseudomonadati</taxon>
        <taxon>Pseudomonadota</taxon>
        <taxon>Alphaproteobacteria</taxon>
        <taxon>Hyphomicrobiales</taxon>
        <taxon>Nitrobacteraceae</taxon>
        <taxon>Rhodoplanes</taxon>
    </lineage>
</organism>
<dbReference type="InterPro" id="IPR003594">
    <property type="entry name" value="HATPase_dom"/>
</dbReference>
<reference evidence="11 12" key="1">
    <citation type="submission" date="2017-07" db="EMBL/GenBank/DDBJ databases">
        <title>Draft Genome Sequences of Select Purple Nonsulfur Bacteria.</title>
        <authorList>
            <person name="Lasarre B."/>
            <person name="Mckinlay J.B."/>
        </authorList>
    </citation>
    <scope>NUCLEOTIDE SEQUENCE [LARGE SCALE GENOMIC DNA]</scope>
    <source>
        <strain evidence="11 12">DSM 11907</strain>
    </source>
</reference>
<dbReference type="Proteomes" id="UP000248863">
    <property type="component" value="Unassembled WGS sequence"/>
</dbReference>
<keyword evidence="12" id="KW-1185">Reference proteome</keyword>
<dbReference type="InterPro" id="IPR036641">
    <property type="entry name" value="HPT_dom_sf"/>
</dbReference>
<dbReference type="Pfam" id="PF01627">
    <property type="entry name" value="Hpt"/>
    <property type="match status" value="1"/>
</dbReference>
<sequence>MPALMLGDQGRIRQVLLNLAGNALKFTAAGGEVELSLGCATRDATTARLEWSVRDTGIGIASERIDTLFSDYVQADSSINRRFGGTGLGLAICKRLVEQMGGEIGVRSELGRGSVFAFSLALPITDVARRPGLAGPVSHAAFTAALGRLGRPLRILLVEDNATNQLVVTRMLRSFDIVIRIAEDGLQALAAVAEYPCDLILMDVRMPGMDGLEATRRIRARGGRWATLPIVALTANAFPDDVQACREAGMTSFMAKPVRKGMLIETLAQAVQAVAYGGAGVEDAPNDETALASDRHQGPPADGRAGAADGSRRRRRGDVPAPPVHDAAVAAELRAEIGDDGFAETLACFLADSRRRLDVLRALAVTPERKMLGIEAHTLKGAANALGFRRLAEIALALEGEAAAITPARARELTATLDRAFAEADSVGRALTAGHAA</sequence>
<dbReference type="InterPro" id="IPR004358">
    <property type="entry name" value="Sig_transdc_His_kin-like_C"/>
</dbReference>
<dbReference type="PROSITE" id="PS50110">
    <property type="entry name" value="RESPONSE_REGULATORY"/>
    <property type="match status" value="1"/>
</dbReference>
<dbReference type="SUPFAM" id="SSF47226">
    <property type="entry name" value="Histidine-containing phosphotransfer domain, HPT domain"/>
    <property type="match status" value="1"/>
</dbReference>
<dbReference type="GO" id="GO:0000155">
    <property type="term" value="F:phosphorelay sensor kinase activity"/>
    <property type="evidence" value="ECO:0007669"/>
    <property type="project" value="UniProtKB-ARBA"/>
</dbReference>
<dbReference type="SUPFAM" id="SSF55874">
    <property type="entry name" value="ATPase domain of HSP90 chaperone/DNA topoisomerase II/histidine kinase"/>
    <property type="match status" value="1"/>
</dbReference>
<feature type="modified residue" description="Phosphohistidine" evidence="5">
    <location>
        <position position="377"/>
    </location>
</feature>
<dbReference type="PROSITE" id="PS50894">
    <property type="entry name" value="HPT"/>
    <property type="match status" value="1"/>
</dbReference>
<dbReference type="EMBL" id="NPEU01000757">
    <property type="protein sequence ID" value="RAI28441.1"/>
    <property type="molecule type" value="Genomic_DNA"/>
</dbReference>
<dbReference type="AlphaFoldDB" id="A0A327JQW0"/>
<evidence type="ECO:0000256" key="2">
    <source>
        <dbReference type="ARBA" id="ARBA00012438"/>
    </source>
</evidence>
<evidence type="ECO:0000256" key="1">
    <source>
        <dbReference type="ARBA" id="ARBA00000085"/>
    </source>
</evidence>
<comment type="catalytic activity">
    <reaction evidence="1">
        <text>ATP + protein L-histidine = ADP + protein N-phospho-L-histidine.</text>
        <dbReference type="EC" id="2.7.13.3"/>
    </reaction>
</comment>
<evidence type="ECO:0000259" key="10">
    <source>
        <dbReference type="PROSITE" id="PS50894"/>
    </source>
</evidence>
<keyword evidence="4" id="KW-0902">Two-component regulatory system</keyword>
<dbReference type="InterPro" id="IPR036890">
    <property type="entry name" value="HATPase_C_sf"/>
</dbReference>
<dbReference type="Gene3D" id="3.30.565.10">
    <property type="entry name" value="Histidine kinase-like ATPase, C-terminal domain"/>
    <property type="match status" value="1"/>
</dbReference>
<evidence type="ECO:0000256" key="7">
    <source>
        <dbReference type="SAM" id="MobiDB-lite"/>
    </source>
</evidence>
<dbReference type="SMART" id="SM00448">
    <property type="entry name" value="REC"/>
    <property type="match status" value="1"/>
</dbReference>
<evidence type="ECO:0000259" key="8">
    <source>
        <dbReference type="PROSITE" id="PS50109"/>
    </source>
</evidence>
<feature type="modified residue" description="4-aspartylphosphate" evidence="6">
    <location>
        <position position="203"/>
    </location>
</feature>
<evidence type="ECO:0000256" key="3">
    <source>
        <dbReference type="ARBA" id="ARBA00022553"/>
    </source>
</evidence>
<dbReference type="SMART" id="SM00387">
    <property type="entry name" value="HATPase_c"/>
    <property type="match status" value="1"/>
</dbReference>
<dbReference type="SUPFAM" id="SSF52172">
    <property type="entry name" value="CheY-like"/>
    <property type="match status" value="1"/>
</dbReference>
<dbReference type="PANTHER" id="PTHR45339:SF3">
    <property type="entry name" value="HISTIDINE KINASE"/>
    <property type="match status" value="1"/>
</dbReference>
<dbReference type="InterPro" id="IPR001789">
    <property type="entry name" value="Sig_transdc_resp-reg_receiver"/>
</dbReference>
<dbReference type="Pfam" id="PF02518">
    <property type="entry name" value="HATPase_c"/>
    <property type="match status" value="1"/>
</dbReference>
<dbReference type="Gene3D" id="3.40.50.2300">
    <property type="match status" value="1"/>
</dbReference>
<name>A0A327JQW0_9BRAD</name>